<protein>
    <submittedName>
        <fullName evidence="1">MATE family efflux transporter</fullName>
    </submittedName>
</protein>
<sequence>MEENILGTEKTGKLFIQYVIPSVIAMVITGMQTIIDGIFVGNFIGEAGLASINISQPFMQIVIGICLVMSIGGLSFLGRSLGEGKTEEAQDIFKTIYIFLSITLLLISIIGITFSPKIATLLGANEELLLYAQTYIRIISFFPLIIGSIFLFGFTSRILGKPELYLKATLASIVVNVTLNYIFLAILKTGIGGAAFATGIAHTVSLYFVIKPVLDKNSQVNLFKGRFVAKYIVPVMYNGSSEGVTSVATATSTFIFNLAFMEIAGTSGVAAFTAISYLSLFGGFLIFGIADGIGSIISYNFGNEQHNRVIDIMKLSLLSSSIIGIILFAILSAFAQPLVEIFADNTDVVNLAVGGAKIYAFAFLLSGFNVITGGYFTAIGDAKSSIIISASRGLIFILIGITVLPTFLGVNGVWATVPCAELLTAIFAVYILKNKNQLVLSNKAINHPELS</sequence>
<keyword evidence="2" id="KW-1185">Reference proteome</keyword>
<evidence type="ECO:0000313" key="2">
    <source>
        <dbReference type="Proteomes" id="UP000188605"/>
    </source>
</evidence>
<accession>A0ACC8XB75</accession>
<dbReference type="EMBL" id="LJDB01000062">
    <property type="protein sequence ID" value="ONI39659.1"/>
    <property type="molecule type" value="Genomic_DNA"/>
</dbReference>
<proteinExistence type="predicted"/>
<gene>
    <name evidence="1" type="ORF">AN396_07840</name>
</gene>
<reference evidence="1" key="1">
    <citation type="submission" date="2016-08" db="EMBL/GenBank/DDBJ databases">
        <authorList>
            <person name="Ngugi D.K."/>
            <person name="Miyake S."/>
            <person name="Stingl U."/>
        </authorList>
    </citation>
    <scope>NUCLEOTIDE SEQUENCE</scope>
    <source>
        <strain evidence="1">SCG-B11WGA-EpuloA1</strain>
    </source>
</reference>
<name>A0ACC8XB75_9FIRM</name>
<organism evidence="1 2">
    <name type="scientific">Candidatus Epulonipiscium fishelsonii</name>
    <dbReference type="NCBI Taxonomy" id="77094"/>
    <lineage>
        <taxon>Bacteria</taxon>
        <taxon>Bacillati</taxon>
        <taxon>Bacillota</taxon>
        <taxon>Clostridia</taxon>
        <taxon>Lachnospirales</taxon>
        <taxon>Lachnospiraceae</taxon>
        <taxon>Candidatus Epulonipiscium</taxon>
    </lineage>
</organism>
<evidence type="ECO:0000313" key="1">
    <source>
        <dbReference type="EMBL" id="ONI39659.1"/>
    </source>
</evidence>
<comment type="caution">
    <text evidence="1">The sequence shown here is derived from an EMBL/GenBank/DDBJ whole genome shotgun (WGS) entry which is preliminary data.</text>
</comment>
<dbReference type="Proteomes" id="UP000188605">
    <property type="component" value="Unassembled WGS sequence"/>
</dbReference>